<protein>
    <recommendedName>
        <fullName evidence="1">E3 ubiquitin-protein ligase</fullName>
        <ecNumber evidence="1">2.3.2.27</ecNumber>
    </recommendedName>
</protein>
<dbReference type="InterPro" id="IPR044046">
    <property type="entry name" value="E3_ligase_UBR-like_C"/>
</dbReference>
<dbReference type="Proteomes" id="UP000015101">
    <property type="component" value="Unassembled WGS sequence"/>
</dbReference>
<name>T1FRY8_HELRO</name>
<dbReference type="PANTHER" id="PTHR21497:SF39">
    <property type="entry name" value="E3 UBIQUITIN-PROTEIN LIGASE UBR3"/>
    <property type="match status" value="1"/>
</dbReference>
<keyword evidence="1" id="KW-0479">Metal-binding</keyword>
<dbReference type="InParanoid" id="T1FRY8"/>
<dbReference type="STRING" id="6412.T1FRY8"/>
<organism evidence="4 5">
    <name type="scientific">Helobdella robusta</name>
    <name type="common">Californian leech</name>
    <dbReference type="NCBI Taxonomy" id="6412"/>
    <lineage>
        <taxon>Eukaryota</taxon>
        <taxon>Metazoa</taxon>
        <taxon>Spiralia</taxon>
        <taxon>Lophotrochozoa</taxon>
        <taxon>Annelida</taxon>
        <taxon>Clitellata</taxon>
        <taxon>Hirudinea</taxon>
        <taxon>Rhynchobdellida</taxon>
        <taxon>Glossiphoniidae</taxon>
        <taxon>Helobdella</taxon>
    </lineage>
</organism>
<dbReference type="EMBL" id="KB095905">
    <property type="protein sequence ID" value="ESO10207.1"/>
    <property type="molecule type" value="Genomic_DNA"/>
</dbReference>
<keyword evidence="1" id="KW-0833">Ubl conjugation pathway</keyword>
<dbReference type="HOGENOM" id="CLU_705870_0_0_1"/>
<evidence type="ECO:0000313" key="3">
    <source>
        <dbReference type="EMBL" id="ESO10207.1"/>
    </source>
</evidence>
<evidence type="ECO:0000313" key="5">
    <source>
        <dbReference type="Proteomes" id="UP000015101"/>
    </source>
</evidence>
<reference evidence="5" key="1">
    <citation type="submission" date="2012-12" db="EMBL/GenBank/DDBJ databases">
        <authorList>
            <person name="Hellsten U."/>
            <person name="Grimwood J."/>
            <person name="Chapman J.A."/>
            <person name="Shapiro H."/>
            <person name="Aerts A."/>
            <person name="Otillar R.P."/>
            <person name="Terry A.Y."/>
            <person name="Boore J.L."/>
            <person name="Simakov O."/>
            <person name="Marletaz F."/>
            <person name="Cho S.-J."/>
            <person name="Edsinger-Gonzales E."/>
            <person name="Havlak P."/>
            <person name="Kuo D.-H."/>
            <person name="Larsson T."/>
            <person name="Lv J."/>
            <person name="Arendt D."/>
            <person name="Savage R."/>
            <person name="Osoegawa K."/>
            <person name="de Jong P."/>
            <person name="Lindberg D.R."/>
            <person name="Seaver E.C."/>
            <person name="Weisblat D.A."/>
            <person name="Putnam N.H."/>
            <person name="Grigoriev I.V."/>
            <person name="Rokhsar D.S."/>
        </authorList>
    </citation>
    <scope>NUCLEOTIDE SEQUENCE</scope>
</reference>
<evidence type="ECO:0000256" key="1">
    <source>
        <dbReference type="RuleBase" id="RU366018"/>
    </source>
</evidence>
<dbReference type="RefSeq" id="XP_009012021.1">
    <property type="nucleotide sequence ID" value="XM_009013773.1"/>
</dbReference>
<accession>T1FRY8</accession>
<dbReference type="AlphaFoldDB" id="T1FRY8"/>
<keyword evidence="1" id="KW-0808">Transferase</keyword>
<reference evidence="4" key="3">
    <citation type="submission" date="2015-06" db="UniProtKB">
        <authorList>
            <consortium name="EnsemblMetazoa"/>
        </authorList>
    </citation>
    <scope>IDENTIFICATION</scope>
</reference>
<gene>
    <name evidence="4" type="primary">20211585</name>
    <name evidence="3" type="ORF">HELRODRAFT_190407</name>
</gene>
<comment type="catalytic activity">
    <reaction evidence="1">
        <text>S-ubiquitinyl-[E2 ubiquitin-conjugating enzyme]-L-cysteine + [acceptor protein]-L-lysine = [E2 ubiquitin-conjugating enzyme]-L-cysteine + N(6)-ubiquitinyl-[acceptor protein]-L-lysine.</text>
        <dbReference type="EC" id="2.3.2.27"/>
    </reaction>
</comment>
<proteinExistence type="inferred from homology"/>
<dbReference type="PANTHER" id="PTHR21497">
    <property type="entry name" value="UBIQUITIN LIGASE E3 ALPHA-RELATED"/>
    <property type="match status" value="1"/>
</dbReference>
<dbReference type="KEGG" id="hro:HELRODRAFT_190407"/>
<dbReference type="GO" id="GO:0008270">
    <property type="term" value="F:zinc ion binding"/>
    <property type="evidence" value="ECO:0007669"/>
    <property type="project" value="UniProtKB-UniRule"/>
</dbReference>
<dbReference type="UniPathway" id="UPA00143"/>
<dbReference type="GO" id="GO:0016567">
    <property type="term" value="P:protein ubiquitination"/>
    <property type="evidence" value="ECO:0007669"/>
    <property type="project" value="UniProtKB-UniRule"/>
</dbReference>
<comment type="function">
    <text evidence="1">Ubiquitin ligase protein which is a component of the N-end rule pathway. Recognizes and binds to proteins bearing specific N-terminal residues that are destabilizing according to the N-end rule, leading to their ubiquitination and subsequent degradation.</text>
</comment>
<dbReference type="GeneID" id="20211585"/>
<sequence>MEKDIYVRLVQKLYNVLYVQLLLNVACNVSLKCLKKFKQRTADASCPIVVKLLCHLTDCLQTYGLHFSDNTEHNNISSTSDVTDFMRKGLTEFLSLVVLLYAHIFQLSDLIEQNYAALSHNELLKELHVTAKVEMNIGNENGEVDIMPMNWSVEEAKLFIGRWCQSVETLHQIVDNENVEKKLYTPAIRWHAPSLISLPNDYDSLFQYYHKKLCESCKQKPKTPVLCLLCGKFLCYNVDCCSRSMYAEHIWHSLECGNGTALYLNIDTSLISIAKGLRNATWISVYLDKHGEEDKNLKRGKPLYLNEERYSLLNQMWITNSFDQFSRQWNFQRIN</sequence>
<dbReference type="GO" id="GO:0061630">
    <property type="term" value="F:ubiquitin protein ligase activity"/>
    <property type="evidence" value="ECO:0007669"/>
    <property type="project" value="UniProtKB-UniRule"/>
</dbReference>
<dbReference type="GO" id="GO:0071596">
    <property type="term" value="P:ubiquitin-dependent protein catabolic process via the N-end rule pathway"/>
    <property type="evidence" value="ECO:0007669"/>
    <property type="project" value="UniProtKB-UniRule"/>
</dbReference>
<dbReference type="EnsemblMetazoa" id="HelroT190407">
    <property type="protein sequence ID" value="HelroP190407"/>
    <property type="gene ID" value="HelroG190407"/>
</dbReference>
<dbReference type="EC" id="2.3.2.27" evidence="1"/>
<dbReference type="Pfam" id="PF18995">
    <property type="entry name" value="PRT6_C"/>
    <property type="match status" value="1"/>
</dbReference>
<evidence type="ECO:0000313" key="4">
    <source>
        <dbReference type="EnsemblMetazoa" id="HelroP190407"/>
    </source>
</evidence>
<dbReference type="OrthoDB" id="15304at2759"/>
<reference evidence="3 5" key="2">
    <citation type="journal article" date="2013" name="Nature">
        <title>Insights into bilaterian evolution from three spiralian genomes.</title>
        <authorList>
            <person name="Simakov O."/>
            <person name="Marletaz F."/>
            <person name="Cho S.J."/>
            <person name="Edsinger-Gonzales E."/>
            <person name="Havlak P."/>
            <person name="Hellsten U."/>
            <person name="Kuo D.H."/>
            <person name="Larsson T."/>
            <person name="Lv J."/>
            <person name="Arendt D."/>
            <person name="Savage R."/>
            <person name="Osoegawa K."/>
            <person name="de Jong P."/>
            <person name="Grimwood J."/>
            <person name="Chapman J.A."/>
            <person name="Shapiro H."/>
            <person name="Aerts A."/>
            <person name="Otillar R.P."/>
            <person name="Terry A.Y."/>
            <person name="Boore J.L."/>
            <person name="Grigoriev I.V."/>
            <person name="Lindberg D.R."/>
            <person name="Seaver E.C."/>
            <person name="Weisblat D.A."/>
            <person name="Putnam N.H."/>
            <person name="Rokhsar D.S."/>
        </authorList>
    </citation>
    <scope>NUCLEOTIDE SEQUENCE</scope>
</reference>
<keyword evidence="1" id="KW-0862">Zinc</keyword>
<keyword evidence="1" id="KW-0863">Zinc-finger</keyword>
<keyword evidence="5" id="KW-1185">Reference proteome</keyword>
<dbReference type="InterPro" id="IPR039164">
    <property type="entry name" value="UBR1-like"/>
</dbReference>
<comment type="similarity">
    <text evidence="1">Belongs to the E3 ubiquitin-protein ligase UBR1-like family.</text>
</comment>
<evidence type="ECO:0000259" key="2">
    <source>
        <dbReference type="Pfam" id="PF18995"/>
    </source>
</evidence>
<comment type="pathway">
    <text evidence="1">Protein modification; protein ubiquitination.</text>
</comment>
<dbReference type="CTD" id="20211585"/>
<dbReference type="EMBL" id="AMQM01002893">
    <property type="status" value="NOT_ANNOTATED_CDS"/>
    <property type="molecule type" value="Genomic_DNA"/>
</dbReference>
<feature type="domain" description="E3 ubiquitin-protein ligase UBR-like C-terminal" evidence="2">
    <location>
        <begin position="9"/>
        <end position="318"/>
    </location>
</feature>
<dbReference type="eggNOG" id="KOG1139">
    <property type="taxonomic scope" value="Eukaryota"/>
</dbReference>